<dbReference type="Proteomes" id="UP000236327">
    <property type="component" value="Unassembled WGS sequence"/>
</dbReference>
<proteinExistence type="predicted"/>
<reference evidence="1 2" key="1">
    <citation type="submission" date="2016-05" db="EMBL/GenBank/DDBJ databases">
        <title>Complete genome sequence of Novosphingobium guangzhouense SA925(T).</title>
        <authorList>
            <person name="Sha S."/>
        </authorList>
    </citation>
    <scope>NUCLEOTIDE SEQUENCE [LARGE SCALE GENOMIC DNA]</scope>
    <source>
        <strain evidence="1 2">SA925</strain>
    </source>
</reference>
<evidence type="ECO:0000313" key="2">
    <source>
        <dbReference type="Proteomes" id="UP000236327"/>
    </source>
</evidence>
<organism evidence="1 2">
    <name type="scientific">Novosphingobium guangzhouense</name>
    <dbReference type="NCBI Taxonomy" id="1850347"/>
    <lineage>
        <taxon>Bacteria</taxon>
        <taxon>Pseudomonadati</taxon>
        <taxon>Pseudomonadota</taxon>
        <taxon>Alphaproteobacteria</taxon>
        <taxon>Sphingomonadales</taxon>
        <taxon>Sphingomonadaceae</taxon>
        <taxon>Novosphingobium</taxon>
    </lineage>
</organism>
<name>A0A2K2FT01_9SPHN</name>
<comment type="caution">
    <text evidence="1">The sequence shown here is derived from an EMBL/GenBank/DDBJ whole genome shotgun (WGS) entry which is preliminary data.</text>
</comment>
<protein>
    <recommendedName>
        <fullName evidence="3">DUF1214 domain-containing protein</fullName>
    </recommendedName>
</protein>
<dbReference type="OrthoDB" id="7053758at2"/>
<dbReference type="AlphaFoldDB" id="A0A2K2FT01"/>
<keyword evidence="2" id="KW-1185">Reference proteome</keyword>
<evidence type="ECO:0000313" key="1">
    <source>
        <dbReference type="EMBL" id="PNU01913.1"/>
    </source>
</evidence>
<dbReference type="EMBL" id="LYMM01000095">
    <property type="protein sequence ID" value="PNU01913.1"/>
    <property type="molecule type" value="Genomic_DNA"/>
</dbReference>
<evidence type="ECO:0008006" key="3">
    <source>
        <dbReference type="Google" id="ProtNLM"/>
    </source>
</evidence>
<dbReference type="RefSeq" id="WP_103099161.1">
    <property type="nucleotide sequence ID" value="NZ_LYMM01000095.1"/>
</dbReference>
<accession>A0A2K2FT01</accession>
<gene>
    <name evidence="1" type="ORF">A8V01_10655</name>
</gene>
<sequence>MPIEPAILPYLAELEGAVANLAHTWRPDDPAYRADTYRQTMASLSYAYFMYFHADAEHPDWAPLWNPVYTLQPNPDDIYTQSPIRGDLTYRVSGNRGTCRILSFTTQAALSGTVDEMPRPNGHNECDTNDLGIALGADFSIVFSAERPAGYTGHWAPIDRAARGMFTRYRMYDWEREVDPVLSIECLDPVPPKPRPAPDEILSRITEMAKLPRRKTDLYYPMQNGVKERVGFNVFEPVRYPGALVKQTYWPACFQLEDDEALIIETEIPARAPYWNVQLNDPYFNALEYVYRLSSTNGAMARLSGDGKFRAVIALTDPGVPNWLDPAGYNEGGIYGRWYDCDSEPVPTITRVKLADLRAHLPQDTPVVTPAERREEVRRRVVACQRRRRW</sequence>